<dbReference type="Pfam" id="PF06167">
    <property type="entry name" value="Peptidase_M90"/>
    <property type="match status" value="1"/>
</dbReference>
<protein>
    <submittedName>
        <fullName evidence="1">Zinc-dependent peptidase</fullName>
    </submittedName>
</protein>
<evidence type="ECO:0000313" key="2">
    <source>
        <dbReference type="Proteomes" id="UP001297092"/>
    </source>
</evidence>
<dbReference type="PANTHER" id="PTHR30164">
    <property type="entry name" value="MTFA PEPTIDASE"/>
    <property type="match status" value="1"/>
</dbReference>
<dbReference type="RefSeq" id="WP_214111568.1">
    <property type="nucleotide sequence ID" value="NZ_JAHCTB010000001.1"/>
</dbReference>
<organism evidence="1 2">
    <name type="scientific">Aequorivita echinoideorum</name>
    <dbReference type="NCBI Taxonomy" id="1549647"/>
    <lineage>
        <taxon>Bacteria</taxon>
        <taxon>Pseudomonadati</taxon>
        <taxon>Bacteroidota</taxon>
        <taxon>Flavobacteriia</taxon>
        <taxon>Flavobacteriales</taxon>
        <taxon>Flavobacteriaceae</taxon>
        <taxon>Aequorivita</taxon>
    </lineage>
</organism>
<proteinExistence type="predicted"/>
<dbReference type="SUPFAM" id="SSF55486">
    <property type="entry name" value="Metalloproteases ('zincins'), catalytic domain"/>
    <property type="match status" value="1"/>
</dbReference>
<dbReference type="PANTHER" id="PTHR30164:SF2">
    <property type="entry name" value="PROTEIN MTFA"/>
    <property type="match status" value="1"/>
</dbReference>
<dbReference type="Gene3D" id="1.10.472.150">
    <property type="entry name" value="Glucose-regulated metallo-peptidase M90, N-terminal domain"/>
    <property type="match status" value="1"/>
</dbReference>
<dbReference type="InterPro" id="IPR010384">
    <property type="entry name" value="MtfA_fam"/>
</dbReference>
<sequence length="266" mass="31300">MVYFILFIALFAFAIYAFRKNRKRPVENFPENWKTLLTEHVHFYNELSESDKKTFRQRMMLFLSEVYIEAVKTELEDLDKVLVAASAVIPVFGFKEWHYNNLSGIIIYPDNFNGDLEFEQNGESRVIAGLVGSGRFEKQMILSRKALHHGFKNATDKGNTSVHEFVHLIDKMDGEADGIPEQLLEKQYITPWLKLMHEEMEAINNNKSDIRKYGGTSEVEFLAVASEYFFERPNFFRRKHPELYAMLEKCFQQNLADRKRKYRNKA</sequence>
<accession>A0ABS5S2L1</accession>
<name>A0ABS5S2L1_9FLAO</name>
<dbReference type="Proteomes" id="UP001297092">
    <property type="component" value="Unassembled WGS sequence"/>
</dbReference>
<keyword evidence="2" id="KW-1185">Reference proteome</keyword>
<evidence type="ECO:0000313" key="1">
    <source>
        <dbReference type="EMBL" id="MBT0606690.1"/>
    </source>
</evidence>
<reference evidence="1 2" key="1">
    <citation type="submission" date="2021-05" db="EMBL/GenBank/DDBJ databases">
        <title>Aequorivita echinoideorum JCM 30378 genome.</title>
        <authorList>
            <person name="Zhang H."/>
            <person name="Li C."/>
        </authorList>
    </citation>
    <scope>NUCLEOTIDE SEQUENCE [LARGE SCALE GENOMIC DNA]</scope>
    <source>
        <strain evidence="1 2">JCM30378</strain>
    </source>
</reference>
<comment type="caution">
    <text evidence="1">The sequence shown here is derived from an EMBL/GenBank/DDBJ whole genome shotgun (WGS) entry which is preliminary data.</text>
</comment>
<dbReference type="Gene3D" id="3.40.390.10">
    <property type="entry name" value="Collagenase (Catalytic Domain)"/>
    <property type="match status" value="1"/>
</dbReference>
<gene>
    <name evidence="1" type="ORF">KIV10_00710</name>
</gene>
<dbReference type="EMBL" id="JAHCTB010000001">
    <property type="protein sequence ID" value="MBT0606690.1"/>
    <property type="molecule type" value="Genomic_DNA"/>
</dbReference>
<dbReference type="CDD" id="cd20169">
    <property type="entry name" value="Peptidase_M90_mtfA"/>
    <property type="match status" value="1"/>
</dbReference>
<dbReference type="InterPro" id="IPR042252">
    <property type="entry name" value="MtfA_N"/>
</dbReference>
<dbReference type="InterPro" id="IPR024079">
    <property type="entry name" value="MetalloPept_cat_dom_sf"/>
</dbReference>